<keyword evidence="14" id="KW-0436">Ligase</keyword>
<dbReference type="Pfam" id="PF08659">
    <property type="entry name" value="KR"/>
    <property type="match status" value="1"/>
</dbReference>
<keyword evidence="6" id="KW-0012">Acyltransferase</keyword>
<dbReference type="InterPro" id="IPR006162">
    <property type="entry name" value="Ppantetheine_attach_site"/>
</dbReference>
<dbReference type="SUPFAM" id="SSF53901">
    <property type="entry name" value="Thiolase-like"/>
    <property type="match status" value="1"/>
</dbReference>
<dbReference type="SUPFAM" id="SSF55048">
    <property type="entry name" value="Probable ACP-binding domain of malonyl-CoA ACP transacylase"/>
    <property type="match status" value="1"/>
</dbReference>
<dbReference type="PROSITE" id="PS00606">
    <property type="entry name" value="KS3_1"/>
    <property type="match status" value="1"/>
</dbReference>
<organism evidence="14 15">
    <name type="scientific">Saccharopolyspora hordei</name>
    <dbReference type="NCBI Taxonomy" id="1838"/>
    <lineage>
        <taxon>Bacteria</taxon>
        <taxon>Bacillati</taxon>
        <taxon>Actinomycetota</taxon>
        <taxon>Actinomycetes</taxon>
        <taxon>Pseudonocardiales</taxon>
        <taxon>Pseudonocardiaceae</taxon>
        <taxon>Saccharopolyspora</taxon>
    </lineage>
</organism>
<dbReference type="SUPFAM" id="SSF56801">
    <property type="entry name" value="Acetyl-CoA synthetase-like"/>
    <property type="match status" value="1"/>
</dbReference>
<dbReference type="SUPFAM" id="SSF47336">
    <property type="entry name" value="ACP-like"/>
    <property type="match status" value="2"/>
</dbReference>
<dbReference type="SUPFAM" id="SSF51735">
    <property type="entry name" value="NAD(P)-binding Rossmann-fold domains"/>
    <property type="match status" value="2"/>
</dbReference>
<reference evidence="14 15" key="1">
    <citation type="submission" date="2020-07" db="EMBL/GenBank/DDBJ databases">
        <title>Sequencing the genomes of 1000 actinobacteria strains.</title>
        <authorList>
            <person name="Klenk H.-P."/>
        </authorList>
    </citation>
    <scope>NUCLEOTIDE SEQUENCE [LARGE SCALE GENOMIC DNA]</scope>
    <source>
        <strain evidence="14 15">DSM 44065</strain>
    </source>
</reference>
<evidence type="ECO:0000256" key="1">
    <source>
        <dbReference type="ARBA" id="ARBA00022450"/>
    </source>
</evidence>
<dbReference type="GO" id="GO:0047879">
    <property type="term" value="F:erythronolide synthase activity"/>
    <property type="evidence" value="ECO:0007669"/>
    <property type="project" value="UniProtKB-EC"/>
</dbReference>
<feature type="domain" description="Carrier" evidence="12">
    <location>
        <begin position="940"/>
        <end position="1017"/>
    </location>
</feature>
<dbReference type="EC" id="2.3.1.94" evidence="11"/>
<sequence>MPELIRDNAERFGDKIAFRDSRREVSYTELERRTGRLAGHLARLRLQPGDRAAIYLGNRVETVESYLAIVRANAIGVPLNPRSSDDELSFFLDDSGARVVITDGTRAEQVRRALADREGVRLVVADPDRPFDAPAGASAFEVLATTEPPEPARDDLGLDDLAWMLYTSGTTGRPKGVLSTQRNCLWSVAACYVPVPELSADDRVLWPLPLFHSLSHIACVLAVTAVGATARIVDGFAPDEVLAVLREERSTFLAGVPTMYHYLVQAARRDGFQAPELRMCLVGGAVTTAALRNDFEEAFGAPLVDAYGSTETCGSITINWPHGARVEGSCGLPVPGVNVRLVDPDTGQDVGTGQEGEVWVSGPSVMVGYHNQPDVTASVLRDGWYRTGDLARRDEAGFFTITGRIKELIIRGGENIHPGEIEAVLREVPGVADVAVAGKPHDLLGEVPVAFVVPAPGGVDPQRLVAACRERLAHFKVPEEFYEIDRVPRTASGKITRHLLLERPARLRVAGSSHYGNLLRLDWTPLPSVSTTPSAAVRWVVVGDERLFGADTPHHPDLAAVTASGELAEDDVVVLAAPRTADESDVDALLVELGHWCAATRTSGTRIALVTRGCAPTTGARRDAPQWWASAAQVQQEHPGRIVLVDLDGDGAVDQRVLTSVVTSGEGCVAVRSGVPLVPRLSRVAVPERSVADPFDPRRRVLITGADGAEAAAIAHHLVSGHGVRDLLLVSRHGEDDGAARELAAELADGGVDVTVLACDLTDRDAAAHALLGALPALGAVVHTAGRRERAASVAGARTLATLTGDLDLSAFVLVGPITAPGLPADRAAAAAAGGLEEVARGRRESGRPALVFAWDLSDGAEMPGLARLSAQDGLAMFDAALQQPELVVTAAKPAADSVGAPVPSVLNGLFDVASAEREDADEEKAERLRDRLRSRSGAAQRRVLLDLVRSEVAHVLGLEVSAVRADRAFRELGFTSLMAVKLRNGLGAATGLRLPAAIAFDHPNPAALAEHLRSHLLGAAEQPSVHRAAVRDADEPVAIVGMACRLPGGVSSPGELWELVSSGGDAISEFPADRGWDVEGLFDPDPEAVGKSYVRTGGFLTGAGEFDPALFGISPREALAMDPQQRLLLETSWEALENAGLDPLSLRGRDIGVYSGVMRHDYASGLAEVPAEVQGYRSTGAAGSVASGRVSYTLGLEGPALTVDTACSSSLVALHLAAQALRAGECSMALAGGVAVMATPSDFIEFSRQRGLAPDGRCKAFSDDADGTSWSEGVGVVVLERLSDARRAGRRVLGVVVGSAVNQDGASNGLTAPNGPSQERVIRAALANAGLSVSDVDAVEAHGTGTSLGDPIEAGALLATYGQRSGVPPLLVGSLKSNIGHAQAAAGVAGVIKMVLAMRHGVLPASLHVGTPSSKVDWASGAVEVLTEQRPWPETGRVRRAGVSSFGVSGTNAHVILEQAPEDHPAVERDTTGVVVPWVVSGHTPEALHDQAQRIGTAAGAGLGHVDVGWSLLSRAKLEHRAVVIAGDRHEAVAGLGSVTSGSPATSTVTGSATVDGEIAFVFPGQGAQWVGMGAELLDSSRVFAEALAECDEVLSEFVDWSLLDVIRDRSSLDRVDVVQPASFAVMVALARLWQAHGVVPDAVVGHSQGEIAAAHVAGALSLRDAARVVALRSKLIAAELAGRGGMVSLSLPEAEVADLIRRWPGLEIAVVNGPSSVVVAGDPGACDELVAEAEAREVRARRVPVDYASHSSHVEQIEEQLLDALADITPSAPEVPFFSTVDLKWIESGHLAAEYWFRNLRQRVRFAEATGELVEAGYRVFVEVSAHPVLTMAVQETLDQHPGVDAVVTGTLRREEGGLARFATSLAELFVRGVEVDWAPFFDGLDPRRVDLPTYAFQHEHYWLESDTMETSVREEPQIAEQDETPIAEQLSGLSADDRRNAIAEIIRKEAAAVLGHASADTIEDDGAFFEIGFNSLTAVELRNRLGAAFDLTLPAMLLFDHPTPALLADHVHQLLENPAEGSDVRR</sequence>
<dbReference type="InterPro" id="IPR001227">
    <property type="entry name" value="Ac_transferase_dom_sf"/>
</dbReference>
<dbReference type="GO" id="GO:0006633">
    <property type="term" value="P:fatty acid biosynthetic process"/>
    <property type="evidence" value="ECO:0007669"/>
    <property type="project" value="InterPro"/>
</dbReference>
<dbReference type="Pfam" id="PF00109">
    <property type="entry name" value="ketoacyl-synt"/>
    <property type="match status" value="1"/>
</dbReference>
<dbReference type="Pfam" id="PF13193">
    <property type="entry name" value="AMP-binding_C"/>
    <property type="match status" value="1"/>
</dbReference>
<dbReference type="Gene3D" id="3.30.70.3290">
    <property type="match status" value="1"/>
</dbReference>
<comment type="subunit">
    <text evidence="10">Homodimer. Erythronolide synthase is composed of EryAI, EryAII and EryAIII multimodular (2 modules) polypeptides each coding for a functional synthase subunit which participates in 2 of the six FAS-like elongation steps required for formation of the polyketide. Module 1, 2, 3, 4, 5, and 6 participating in biosynthesis steps 1, 2, 3, 4, 5, and 6, respectively.</text>
</comment>
<dbReference type="Gene3D" id="3.30.300.30">
    <property type="match status" value="1"/>
</dbReference>
<evidence type="ECO:0000259" key="12">
    <source>
        <dbReference type="PROSITE" id="PS50075"/>
    </source>
</evidence>
<dbReference type="InterPro" id="IPR016036">
    <property type="entry name" value="Malonyl_transacylase_ACP-bd"/>
</dbReference>
<dbReference type="Pfam" id="PF00698">
    <property type="entry name" value="Acyl_transf_1"/>
    <property type="match status" value="1"/>
</dbReference>
<dbReference type="PROSITE" id="PS00455">
    <property type="entry name" value="AMP_BINDING"/>
    <property type="match status" value="1"/>
</dbReference>
<evidence type="ECO:0000256" key="6">
    <source>
        <dbReference type="ARBA" id="ARBA00023315"/>
    </source>
</evidence>
<dbReference type="InterPro" id="IPR014043">
    <property type="entry name" value="Acyl_transferase_dom"/>
</dbReference>
<dbReference type="SMART" id="SM01294">
    <property type="entry name" value="PKS_PP_betabranch"/>
    <property type="match status" value="2"/>
</dbReference>
<keyword evidence="2" id="KW-0597">Phosphoprotein</keyword>
<dbReference type="InterPro" id="IPR020841">
    <property type="entry name" value="PKS_Beta-ketoAc_synthase_dom"/>
</dbReference>
<dbReference type="InterPro" id="IPR016039">
    <property type="entry name" value="Thiolase-like"/>
</dbReference>
<dbReference type="Pfam" id="PF16197">
    <property type="entry name" value="KAsynt_C_assoc"/>
    <property type="match status" value="1"/>
</dbReference>
<dbReference type="FunFam" id="1.10.1200.10:FF:000007">
    <property type="entry name" value="Probable polyketide synthase pks17"/>
    <property type="match status" value="2"/>
</dbReference>
<dbReference type="PROSITE" id="PS00012">
    <property type="entry name" value="PHOSPHOPANTETHEINE"/>
    <property type="match status" value="1"/>
</dbReference>
<dbReference type="SMART" id="SM00823">
    <property type="entry name" value="PKS_PP"/>
    <property type="match status" value="2"/>
</dbReference>
<keyword evidence="5" id="KW-0511">Multifunctional enzyme</keyword>
<dbReference type="InterPro" id="IPR013968">
    <property type="entry name" value="PKS_KR"/>
</dbReference>
<evidence type="ECO:0000259" key="13">
    <source>
        <dbReference type="PROSITE" id="PS52004"/>
    </source>
</evidence>
<dbReference type="InterPro" id="IPR016035">
    <property type="entry name" value="Acyl_Trfase/lysoPLipase"/>
</dbReference>
<evidence type="ECO:0000256" key="7">
    <source>
        <dbReference type="ARBA" id="ARBA00052442"/>
    </source>
</evidence>
<dbReference type="InterPro" id="IPR018201">
    <property type="entry name" value="Ketoacyl_synth_AS"/>
</dbReference>
<comment type="function">
    <text evidence="8">Involved in the biosynthesis of antibiotic erythromycin via the biosynthesis of its aglycone precursor, 6-deoxyerythronolide B (6-dEB).</text>
</comment>
<dbReference type="Gene3D" id="3.40.47.10">
    <property type="match status" value="1"/>
</dbReference>
<evidence type="ECO:0000256" key="5">
    <source>
        <dbReference type="ARBA" id="ARBA00023268"/>
    </source>
</evidence>
<evidence type="ECO:0000313" key="15">
    <source>
        <dbReference type="Proteomes" id="UP000587002"/>
    </source>
</evidence>
<dbReference type="SMART" id="SM00827">
    <property type="entry name" value="PKS_AT"/>
    <property type="match status" value="1"/>
</dbReference>
<dbReference type="InterPro" id="IPR025110">
    <property type="entry name" value="AMP-bd_C"/>
</dbReference>
<dbReference type="GO" id="GO:0031177">
    <property type="term" value="F:phosphopantetheine binding"/>
    <property type="evidence" value="ECO:0007669"/>
    <property type="project" value="InterPro"/>
</dbReference>
<dbReference type="Gene3D" id="1.10.1200.10">
    <property type="entry name" value="ACP-like"/>
    <property type="match status" value="2"/>
</dbReference>
<dbReference type="InterPro" id="IPR000873">
    <property type="entry name" value="AMP-dep_synth/lig_dom"/>
</dbReference>
<proteinExistence type="predicted"/>
<dbReference type="Pfam" id="PF02801">
    <property type="entry name" value="Ketoacyl-synt_C"/>
    <property type="match status" value="1"/>
</dbReference>
<protein>
    <recommendedName>
        <fullName evidence="11">6-deoxyerythronolide-B synthase</fullName>
        <ecNumber evidence="11">2.3.1.94</ecNumber>
    </recommendedName>
</protein>
<name>A0A853ARS5_9PSEU</name>
<dbReference type="InterPro" id="IPR020845">
    <property type="entry name" value="AMP-binding_CS"/>
</dbReference>
<gene>
    <name evidence="14" type="ORF">HNR68_002950</name>
</gene>
<dbReference type="Proteomes" id="UP000587002">
    <property type="component" value="Unassembled WGS sequence"/>
</dbReference>
<dbReference type="FunFam" id="3.40.366.10:FF:000002">
    <property type="entry name" value="Probable polyketide synthase 2"/>
    <property type="match status" value="1"/>
</dbReference>
<comment type="pathway">
    <text evidence="9">Antibiotic biosynthesis; erythromycin biosynthesis.</text>
</comment>
<evidence type="ECO:0000256" key="9">
    <source>
        <dbReference type="ARBA" id="ARBA00060622"/>
    </source>
</evidence>
<dbReference type="GO" id="GO:0004315">
    <property type="term" value="F:3-oxoacyl-[acyl-carrier-protein] synthase activity"/>
    <property type="evidence" value="ECO:0007669"/>
    <property type="project" value="InterPro"/>
</dbReference>
<keyword evidence="15" id="KW-1185">Reference proteome</keyword>
<dbReference type="InterPro" id="IPR057326">
    <property type="entry name" value="KR_dom"/>
</dbReference>
<dbReference type="EMBL" id="JACCFJ010000001">
    <property type="protein sequence ID" value="NYI84320.1"/>
    <property type="molecule type" value="Genomic_DNA"/>
</dbReference>
<evidence type="ECO:0000256" key="2">
    <source>
        <dbReference type="ARBA" id="ARBA00022553"/>
    </source>
</evidence>
<keyword evidence="1" id="KW-0596">Phosphopantetheine</keyword>
<feature type="domain" description="Carrier" evidence="12">
    <location>
        <begin position="1943"/>
        <end position="2018"/>
    </location>
</feature>
<evidence type="ECO:0000256" key="10">
    <source>
        <dbReference type="ARBA" id="ARBA00063272"/>
    </source>
</evidence>
<dbReference type="SMART" id="SM00822">
    <property type="entry name" value="PKS_KR"/>
    <property type="match status" value="1"/>
</dbReference>
<keyword evidence="4" id="KW-0677">Repeat</keyword>
<dbReference type="InterPro" id="IPR009081">
    <property type="entry name" value="PP-bd_ACP"/>
</dbReference>
<dbReference type="GO" id="GO:0004312">
    <property type="term" value="F:fatty acid synthase activity"/>
    <property type="evidence" value="ECO:0007669"/>
    <property type="project" value="TreeGrafter"/>
</dbReference>
<comment type="caution">
    <text evidence="14">The sequence shown here is derived from an EMBL/GenBank/DDBJ whole genome shotgun (WGS) entry which is preliminary data.</text>
</comment>
<feature type="domain" description="Ketosynthase family 3 (KS3)" evidence="13">
    <location>
        <begin position="1035"/>
        <end position="1460"/>
    </location>
</feature>
<dbReference type="InterPro" id="IPR036736">
    <property type="entry name" value="ACP-like_sf"/>
</dbReference>
<dbReference type="PANTHER" id="PTHR43775:SF51">
    <property type="entry name" value="INACTIVE PHENOLPHTHIOCEROL SYNTHESIS POLYKETIDE SYNTHASE TYPE I PKS1-RELATED"/>
    <property type="match status" value="1"/>
</dbReference>
<dbReference type="Gene3D" id="3.40.50.720">
    <property type="entry name" value="NAD(P)-binding Rossmann-like Domain"/>
    <property type="match status" value="1"/>
</dbReference>
<accession>A0A853ARS5</accession>
<dbReference type="InterPro" id="IPR014031">
    <property type="entry name" value="Ketoacyl_synth_C"/>
</dbReference>
<dbReference type="InterPro" id="IPR014030">
    <property type="entry name" value="Ketoacyl_synth_N"/>
</dbReference>
<dbReference type="CDD" id="cd00833">
    <property type="entry name" value="PKS"/>
    <property type="match status" value="1"/>
</dbReference>
<dbReference type="InterPro" id="IPR045851">
    <property type="entry name" value="AMP-bd_C_sf"/>
</dbReference>
<evidence type="ECO:0000256" key="3">
    <source>
        <dbReference type="ARBA" id="ARBA00022679"/>
    </source>
</evidence>
<dbReference type="InterPro" id="IPR036291">
    <property type="entry name" value="NAD(P)-bd_dom_sf"/>
</dbReference>
<dbReference type="Gene3D" id="3.40.366.10">
    <property type="entry name" value="Malonyl-Coenzyme A Acyl Carrier Protein, domain 2"/>
    <property type="match status" value="1"/>
</dbReference>
<dbReference type="InterPro" id="IPR020806">
    <property type="entry name" value="PKS_PP-bd"/>
</dbReference>
<dbReference type="SUPFAM" id="SSF52151">
    <property type="entry name" value="FabD/lysophospholipase-like"/>
    <property type="match status" value="1"/>
</dbReference>
<dbReference type="FunFam" id="3.40.47.10:FF:000019">
    <property type="entry name" value="Polyketide synthase type I"/>
    <property type="match status" value="1"/>
</dbReference>
<evidence type="ECO:0000256" key="8">
    <source>
        <dbReference type="ARBA" id="ARBA00060158"/>
    </source>
</evidence>
<dbReference type="Pfam" id="PF00501">
    <property type="entry name" value="AMP-binding"/>
    <property type="match status" value="1"/>
</dbReference>
<dbReference type="InterPro" id="IPR032821">
    <property type="entry name" value="PKS_assoc"/>
</dbReference>
<dbReference type="RefSeq" id="WP_343050157.1">
    <property type="nucleotide sequence ID" value="NZ_BAABFH010000001.1"/>
</dbReference>
<dbReference type="SMART" id="SM00825">
    <property type="entry name" value="PKS_KS"/>
    <property type="match status" value="1"/>
</dbReference>
<dbReference type="PANTHER" id="PTHR43775">
    <property type="entry name" value="FATTY ACID SYNTHASE"/>
    <property type="match status" value="1"/>
</dbReference>
<dbReference type="PROSITE" id="PS50075">
    <property type="entry name" value="CARRIER"/>
    <property type="match status" value="2"/>
</dbReference>
<evidence type="ECO:0000313" key="14">
    <source>
        <dbReference type="EMBL" id="NYI84320.1"/>
    </source>
</evidence>
<dbReference type="Gene3D" id="3.40.50.12780">
    <property type="entry name" value="N-terminal domain of ligase-like"/>
    <property type="match status" value="1"/>
</dbReference>
<dbReference type="InterPro" id="IPR042099">
    <property type="entry name" value="ANL_N_sf"/>
</dbReference>
<comment type="catalytic activity">
    <reaction evidence="7">
        <text>6 (S)-methylmalonyl-CoA + propanoyl-CoA + 6 NADPH + 12 H(+) = 6-deoxyerythronolide B + 6 CO2 + 6 NADP(+) + 7 CoA + H2O</text>
        <dbReference type="Rhea" id="RHEA:23068"/>
        <dbReference type="ChEBI" id="CHEBI:15377"/>
        <dbReference type="ChEBI" id="CHEBI:15378"/>
        <dbReference type="ChEBI" id="CHEBI:16089"/>
        <dbReference type="ChEBI" id="CHEBI:16526"/>
        <dbReference type="ChEBI" id="CHEBI:57287"/>
        <dbReference type="ChEBI" id="CHEBI:57327"/>
        <dbReference type="ChEBI" id="CHEBI:57392"/>
        <dbReference type="ChEBI" id="CHEBI:57783"/>
        <dbReference type="ChEBI" id="CHEBI:58349"/>
        <dbReference type="EC" id="2.3.1.94"/>
    </reaction>
</comment>
<evidence type="ECO:0000256" key="11">
    <source>
        <dbReference type="ARBA" id="ARBA00066981"/>
    </source>
</evidence>
<dbReference type="GO" id="GO:0016874">
    <property type="term" value="F:ligase activity"/>
    <property type="evidence" value="ECO:0007669"/>
    <property type="project" value="UniProtKB-KW"/>
</dbReference>
<keyword evidence="3 14" id="KW-0808">Transferase</keyword>
<dbReference type="InterPro" id="IPR050091">
    <property type="entry name" value="PKS_NRPS_Biosynth_Enz"/>
</dbReference>
<dbReference type="PROSITE" id="PS52004">
    <property type="entry name" value="KS3_2"/>
    <property type="match status" value="1"/>
</dbReference>
<evidence type="ECO:0000256" key="4">
    <source>
        <dbReference type="ARBA" id="ARBA00022737"/>
    </source>
</evidence>
<dbReference type="Pfam" id="PF00550">
    <property type="entry name" value="PP-binding"/>
    <property type="match status" value="2"/>
</dbReference>